<keyword evidence="2" id="KW-1185">Reference proteome</keyword>
<dbReference type="RefSeq" id="WP_405385620.1">
    <property type="nucleotide sequence ID" value="NZ_JBJGEB010000003.1"/>
</dbReference>
<sequence length="85" mass="9791">MNSKYRVIPNAASSTPFFPNDPSRQLSAVDHVRIQAARLFKTLFKVSSHSTNQYQTLEIQALDVFWDYRSVVLFACFPLFSEKAF</sequence>
<dbReference type="EMBL" id="JBJGEB010000003">
    <property type="protein sequence ID" value="MFK7641674.1"/>
    <property type="molecule type" value="Genomic_DNA"/>
</dbReference>
<protein>
    <submittedName>
        <fullName evidence="1">Uncharacterized protein</fullName>
    </submittedName>
</protein>
<evidence type="ECO:0000313" key="1">
    <source>
        <dbReference type="EMBL" id="MFK7641674.1"/>
    </source>
</evidence>
<accession>A0ABW8Q2A4</accession>
<proteinExistence type="predicted"/>
<comment type="caution">
    <text evidence="1">The sequence shown here is derived from an EMBL/GenBank/DDBJ whole genome shotgun (WGS) entry which is preliminary data.</text>
</comment>
<organism evidence="1 2">
    <name type="scientific">Neisseria oralis</name>
    <dbReference type="NCBI Taxonomy" id="1107316"/>
    <lineage>
        <taxon>Bacteria</taxon>
        <taxon>Pseudomonadati</taxon>
        <taxon>Pseudomonadota</taxon>
        <taxon>Betaproteobacteria</taxon>
        <taxon>Neisseriales</taxon>
        <taxon>Neisseriaceae</taxon>
        <taxon>Neisseria</taxon>
    </lineage>
</organism>
<gene>
    <name evidence="1" type="ORF">ACI43T_04065</name>
</gene>
<name>A0ABW8Q2A4_9NEIS</name>
<evidence type="ECO:0000313" key="2">
    <source>
        <dbReference type="Proteomes" id="UP001621964"/>
    </source>
</evidence>
<dbReference type="Proteomes" id="UP001621964">
    <property type="component" value="Unassembled WGS sequence"/>
</dbReference>
<reference evidence="1 2" key="1">
    <citation type="submission" date="2024-11" db="EMBL/GenBank/DDBJ databases">
        <authorList>
            <person name="Mikucki A.G."/>
            <person name="Kahler C.M."/>
        </authorList>
    </citation>
    <scope>NUCLEOTIDE SEQUENCE [LARGE SCALE GENOMIC DNA]</scope>
    <source>
        <strain evidence="1 2">EXNM717</strain>
    </source>
</reference>